<dbReference type="GO" id="GO:0015485">
    <property type="term" value="F:cholesterol binding"/>
    <property type="evidence" value="ECO:0007669"/>
    <property type="project" value="TreeGrafter"/>
</dbReference>
<evidence type="ECO:0000256" key="5">
    <source>
        <dbReference type="ARBA" id="ARBA00023136"/>
    </source>
</evidence>
<keyword evidence="6" id="KW-0325">Glycoprotein</keyword>
<evidence type="ECO:0000256" key="4">
    <source>
        <dbReference type="ARBA" id="ARBA00022989"/>
    </source>
</evidence>
<gene>
    <name evidence="8" type="primary">Prom2</name>
    <name evidence="8" type="ORF">GTO96_0004202</name>
</gene>
<dbReference type="OrthoDB" id="6229420at2759"/>
<evidence type="ECO:0000256" key="3">
    <source>
        <dbReference type="ARBA" id="ARBA00022692"/>
    </source>
</evidence>
<keyword evidence="3 7" id="KW-0812">Transmembrane</keyword>
<dbReference type="GO" id="GO:0016324">
    <property type="term" value="C:apical plasma membrane"/>
    <property type="evidence" value="ECO:0007669"/>
    <property type="project" value="TreeGrafter"/>
</dbReference>
<accession>A0A8X7XH93</accession>
<organism evidence="8 9">
    <name type="scientific">Polypterus senegalus</name>
    <name type="common">Senegal bichir</name>
    <dbReference type="NCBI Taxonomy" id="55291"/>
    <lineage>
        <taxon>Eukaryota</taxon>
        <taxon>Metazoa</taxon>
        <taxon>Chordata</taxon>
        <taxon>Craniata</taxon>
        <taxon>Vertebrata</taxon>
        <taxon>Euteleostomi</taxon>
        <taxon>Actinopterygii</taxon>
        <taxon>Polypteriformes</taxon>
        <taxon>Polypteridae</taxon>
        <taxon>Polypterus</taxon>
    </lineage>
</organism>
<evidence type="ECO:0000256" key="7">
    <source>
        <dbReference type="SAM" id="Phobius"/>
    </source>
</evidence>
<evidence type="ECO:0000256" key="6">
    <source>
        <dbReference type="ARBA" id="ARBA00023180"/>
    </source>
</evidence>
<dbReference type="PANTHER" id="PTHR22730">
    <property type="entry name" value="PROMININ PROM PROTEIN"/>
    <property type="match status" value="1"/>
</dbReference>
<dbReference type="Proteomes" id="UP000886611">
    <property type="component" value="Unassembled WGS sequence"/>
</dbReference>
<reference evidence="8 9" key="1">
    <citation type="journal article" date="2021" name="Cell">
        <title>Tracing the genetic footprints of vertebrate landing in non-teleost ray-finned fishes.</title>
        <authorList>
            <person name="Bi X."/>
            <person name="Wang K."/>
            <person name="Yang L."/>
            <person name="Pan H."/>
            <person name="Jiang H."/>
            <person name="Wei Q."/>
            <person name="Fang M."/>
            <person name="Yu H."/>
            <person name="Zhu C."/>
            <person name="Cai Y."/>
            <person name="He Y."/>
            <person name="Gan X."/>
            <person name="Zeng H."/>
            <person name="Yu D."/>
            <person name="Zhu Y."/>
            <person name="Jiang H."/>
            <person name="Qiu Q."/>
            <person name="Yang H."/>
            <person name="Zhang Y.E."/>
            <person name="Wang W."/>
            <person name="Zhu M."/>
            <person name="He S."/>
            <person name="Zhang G."/>
        </authorList>
    </citation>
    <scope>NUCLEOTIDE SEQUENCE [LARGE SCALE GENOMIC DNA]</scope>
    <source>
        <strain evidence="8">Bchr_013</strain>
    </source>
</reference>
<keyword evidence="9" id="KW-1185">Reference proteome</keyword>
<dbReference type="GO" id="GO:0031528">
    <property type="term" value="C:microvillus membrane"/>
    <property type="evidence" value="ECO:0007669"/>
    <property type="project" value="UniProtKB-SubCell"/>
</dbReference>
<comment type="caution">
    <text evidence="8">The sequence shown here is derived from an EMBL/GenBank/DDBJ whole genome shotgun (WGS) entry which is preliminary data.</text>
</comment>
<feature type="transmembrane region" description="Helical" evidence="7">
    <location>
        <begin position="393"/>
        <end position="419"/>
    </location>
</feature>
<feature type="transmembrane region" description="Helical" evidence="7">
    <location>
        <begin position="743"/>
        <end position="763"/>
    </location>
</feature>
<feature type="non-terminal residue" evidence="8">
    <location>
        <position position="803"/>
    </location>
</feature>
<evidence type="ECO:0000256" key="2">
    <source>
        <dbReference type="ARBA" id="ARBA00006058"/>
    </source>
</evidence>
<dbReference type="PANTHER" id="PTHR22730:SF6">
    <property type="entry name" value="PROMININ-2"/>
    <property type="match status" value="1"/>
</dbReference>
<dbReference type="AlphaFoldDB" id="A0A8X7XH93"/>
<dbReference type="InterPro" id="IPR008795">
    <property type="entry name" value="Prominin"/>
</dbReference>
<dbReference type="EMBL" id="JAATIS010000220">
    <property type="protein sequence ID" value="KAG2469100.1"/>
    <property type="molecule type" value="Genomic_DNA"/>
</dbReference>
<keyword evidence="5 7" id="KW-0472">Membrane</keyword>
<name>A0A8X7XH93_POLSE</name>
<feature type="transmembrane region" description="Helical" evidence="7">
    <location>
        <begin position="440"/>
        <end position="465"/>
    </location>
</feature>
<evidence type="ECO:0000313" key="8">
    <source>
        <dbReference type="EMBL" id="KAG2469100.1"/>
    </source>
</evidence>
<dbReference type="Pfam" id="PF05478">
    <property type="entry name" value="Prominin"/>
    <property type="match status" value="1"/>
</dbReference>
<keyword evidence="4 7" id="KW-1133">Transmembrane helix</keyword>
<feature type="transmembrane region" description="Helical" evidence="7">
    <location>
        <begin position="125"/>
        <end position="145"/>
    </location>
</feature>
<evidence type="ECO:0000313" key="9">
    <source>
        <dbReference type="Proteomes" id="UP000886611"/>
    </source>
</evidence>
<sequence length="803" mass="88146">MTQQCPSADQLNFTDLAPPNSFKIPSSVGPLGVLYDWVNLYLDAVQPNPFPSDLLRTAINNPTNLNVQQVAKYEAGFIVCALIALLYFFLMPIVGAFFACCRCCGNCGGAVKKESRCLACNRGTMITFLIMCTLIIVAGMILAFLSNQRMTAVVQPSLNDINNTLSNISTVISTVPTKISSLSLQYDIPKAKITTGLNGEGLIIGNTVVSVLGVSVYPTLAAVRQIAKDIQADTSALTFINASTFSLQKRQPTLESQLNTALTNLNTIINSQSCQGCQVLQSAVDNLKIGTDFRQLPSVQTELSKMQTISQVNLSSMVDQGNQSFNSIPQKAANQTNSTIEDIKNVLNDIQGSINSSINKVPSLNSVSNTMNSVQSSIIQNGTDVVRYDYYRWNVAIVLCCMILLIMVFNILGLLFGLCGLGCRNDPYEKNCSAATGANFLMAGVGFSFIFSWLLILLVFVTFLVGANVETLFCKNWKNGQLFKFIDGPGNLPQNLNLSVTLNISFQLSDIANNCSNGSLYSALHLDQKFNLSDALSIGKYTGDLQNKTNNLNVNVSDVTLLQDAGIQNLKDFKSSGVDNINYPIFNNVLAPPVVKTNIPDFLITLNNTIQAQTDPNVRASLNTELKNLETLQNTVVIPQMEDVSVVQRNVNFLVNSTQGFQSNIGGTLDSIANLQLRLNNVTDIVKNQTTCFYNMELNYFQQYLDWVQRMVLQNILSCQPVSDTISNLYTIACENVVNPWNAFWFCLGWCTLFLIPNIIFAVKTAKYFRPIKTGSSAPTESTASYEMKIPRAKTNKIDNISY</sequence>
<comment type="similarity">
    <text evidence="2">Belongs to the prominin family.</text>
</comment>
<protein>
    <submittedName>
        <fullName evidence="8">PROM2 protein</fullName>
    </submittedName>
</protein>
<proteinExistence type="inferred from homology"/>
<dbReference type="GO" id="GO:0005929">
    <property type="term" value="C:cilium"/>
    <property type="evidence" value="ECO:0007669"/>
    <property type="project" value="TreeGrafter"/>
</dbReference>
<feature type="non-terminal residue" evidence="8">
    <location>
        <position position="1"/>
    </location>
</feature>
<feature type="transmembrane region" description="Helical" evidence="7">
    <location>
        <begin position="75"/>
        <end position="104"/>
    </location>
</feature>
<evidence type="ECO:0000256" key="1">
    <source>
        <dbReference type="ARBA" id="ARBA00004475"/>
    </source>
</evidence>
<dbReference type="GO" id="GO:0009986">
    <property type="term" value="C:cell surface"/>
    <property type="evidence" value="ECO:0007669"/>
    <property type="project" value="TreeGrafter"/>
</dbReference>
<comment type="subcellular location">
    <subcellularLocation>
        <location evidence="1">Cell projection</location>
        <location evidence="1">Microvillus membrane</location>
        <topology evidence="1">Multi-pass membrane protein</topology>
    </subcellularLocation>
</comment>
<dbReference type="GO" id="GO:0071914">
    <property type="term" value="C:prominosome"/>
    <property type="evidence" value="ECO:0007669"/>
    <property type="project" value="TreeGrafter"/>
</dbReference>